<dbReference type="OrthoDB" id="6354267at2759"/>
<dbReference type="RefSeq" id="XP_030762754.1">
    <property type="nucleotide sequence ID" value="XM_030906894.1"/>
</dbReference>
<dbReference type="InterPro" id="IPR038914">
    <property type="entry name" value="DCAF15"/>
</dbReference>
<dbReference type="FunCoup" id="A0A6J2YI03">
    <property type="interactions" value="34"/>
</dbReference>
<dbReference type="AlphaFoldDB" id="A0A6J2YI03"/>
<organism evidence="2 3">
    <name type="scientific">Sitophilus oryzae</name>
    <name type="common">Rice weevil</name>
    <name type="synonym">Curculio oryzae</name>
    <dbReference type="NCBI Taxonomy" id="7048"/>
    <lineage>
        <taxon>Eukaryota</taxon>
        <taxon>Metazoa</taxon>
        <taxon>Ecdysozoa</taxon>
        <taxon>Arthropoda</taxon>
        <taxon>Hexapoda</taxon>
        <taxon>Insecta</taxon>
        <taxon>Pterygota</taxon>
        <taxon>Neoptera</taxon>
        <taxon>Endopterygota</taxon>
        <taxon>Coleoptera</taxon>
        <taxon>Polyphaga</taxon>
        <taxon>Cucujiformia</taxon>
        <taxon>Curculionidae</taxon>
        <taxon>Dryophthorinae</taxon>
        <taxon>Sitophilus</taxon>
    </lineage>
</organism>
<keyword evidence="2" id="KW-1185">Reference proteome</keyword>
<dbReference type="Proteomes" id="UP000504635">
    <property type="component" value="Unplaced"/>
</dbReference>
<evidence type="ECO:0000259" key="1">
    <source>
        <dbReference type="Pfam" id="PF14939"/>
    </source>
</evidence>
<dbReference type="InterPro" id="IPR047319">
    <property type="entry name" value="DCAF15_C"/>
</dbReference>
<dbReference type="CDD" id="cd20917">
    <property type="entry name" value="DCAF15-NTD"/>
    <property type="match status" value="1"/>
</dbReference>
<dbReference type="InterPro" id="IPR032734">
    <property type="entry name" value="DCAF15_WD40"/>
</dbReference>
<dbReference type="PANTHER" id="PTHR28541">
    <property type="entry name" value="DDB1- AND CUL4-ASSOCIATED FACTOR 15"/>
    <property type="match status" value="1"/>
</dbReference>
<evidence type="ECO:0000313" key="3">
    <source>
        <dbReference type="RefSeq" id="XP_030762754.1"/>
    </source>
</evidence>
<dbReference type="Pfam" id="PF14939">
    <property type="entry name" value="DCAF15_WD40"/>
    <property type="match status" value="1"/>
</dbReference>
<protein>
    <submittedName>
        <fullName evidence="3">Uncharacterized protein LOC115887458</fullName>
    </submittedName>
</protein>
<dbReference type="KEGG" id="soy:115887458"/>
<dbReference type="PANTHER" id="PTHR28541:SF1">
    <property type="entry name" value="DDB1- AND CUL4-ASSOCIATED FACTOR 15"/>
    <property type="match status" value="1"/>
</dbReference>
<dbReference type="GO" id="GO:0016567">
    <property type="term" value="P:protein ubiquitination"/>
    <property type="evidence" value="ECO:0007669"/>
    <property type="project" value="InterPro"/>
</dbReference>
<dbReference type="CDD" id="cd20913">
    <property type="entry name" value="DCAF15-CTD"/>
    <property type="match status" value="1"/>
</dbReference>
<dbReference type="GeneID" id="115887458"/>
<evidence type="ECO:0000313" key="2">
    <source>
        <dbReference type="Proteomes" id="UP000504635"/>
    </source>
</evidence>
<dbReference type="GO" id="GO:0080008">
    <property type="term" value="C:Cul4-RING E3 ubiquitin ligase complex"/>
    <property type="evidence" value="ECO:0007669"/>
    <property type="project" value="TreeGrafter"/>
</dbReference>
<gene>
    <name evidence="3" type="primary">LOC115887458</name>
</gene>
<reference evidence="3" key="1">
    <citation type="submission" date="2025-08" db="UniProtKB">
        <authorList>
            <consortium name="RefSeq"/>
        </authorList>
    </citation>
    <scope>IDENTIFICATION</scope>
    <source>
        <tissue evidence="3">Gonads</tissue>
    </source>
</reference>
<proteinExistence type="predicted"/>
<dbReference type="InParanoid" id="A0A6J2YI03"/>
<accession>A0A6J2YI03</accession>
<name>A0A6J2YI03_SITOR</name>
<feature type="domain" description="DDB1- and CUL4-associated factor 15 WD40 repeat-containing" evidence="1">
    <location>
        <begin position="69"/>
        <end position="275"/>
    </location>
</feature>
<sequence length="818" mass="94020">MASITSEDENSEDNLSDFTPISNYSIISDESNGPGNATCIENTIKPPNLATNILNRELYGRFCRTSKSKTEKVFKNIHTKCRYSLSSLIKEYEALGHIYMGFTLCGQYFLSYTEKVFESTSSRDPYNMFFFIHPYEYELYIWRFVPGLKLQFVSRHKIFCHLKGDYVLDKIMFMQFPNDVHKVVCYGYDESHHPDLFHISVVTLPSPASCIHCHEQLFFNTKCLPQSWCTKHGFVIHYMFSMTHPAPTFHPKISLGYPDHLVVNTGHHIHILNISTLGPPQANVTLTNFIKEEDVKGNIPITANFFNDTFSEVSESTSDHFGCSSVVDAILEDFSEYDLESSEGNKPFHELNISCEPLNVTGKSYHNTLVQNILDPRIKRLQNSSKEYVFSVPQTSMSQSQKQPEKTKIDKKNAEKAYEFIEENEKYEKISLFRKKRLADKKYEFSEDNTENIVPFHILRRERRYLYRSQGRGIRSPDFNSLFLSPRSPGWRSPMQSPNSRCGQFSPSGARHIYCTSVRNSPHHSKSPISPKEAARKVNVYSPGLDSDCSDSDSRLVLKTPVNFTTSNFNADSRFNQNGLLIVDPKTETPKWIKKVVRRYSNGDFENSSLLSGQSRDDYNNPIEIPLLVQSLTDQQFDIVSDNVTDRQIIVTQRSMDCEQFVQKRAQILCAEANLVFMYCEDYDIKIIYVCPLNGIILCQAVIKIGALKSMVQNSIVENYWARFLFTWNITTDAFDVIDPKTKDKLFLAKEQLTTPTAKFPRFAGNKVWVLSYDTSHTTKSYLRDSNNIFEICMGSANLLPNRFFTFSDEYITDSDTE</sequence>